<evidence type="ECO:0008006" key="5">
    <source>
        <dbReference type="Google" id="ProtNLM"/>
    </source>
</evidence>
<dbReference type="InterPro" id="IPR002347">
    <property type="entry name" value="SDR_fam"/>
</dbReference>
<dbReference type="AlphaFoldDB" id="A0AA38X1S7"/>
<keyword evidence="4" id="KW-1185">Reference proteome</keyword>
<sequence length="313" mass="34776">MSPPILTPSMDETEQIPFHEALYPAIDPAQYPKDFFQGKVILITGSGRGTGRALGLAFCSLSASVVFTDLTQEDANSAAEEARSLYPQARVTSIAADVRDYNLLQKLHQHTLDTLGEVDVLINNAGWGDFLTFDISKSEDTTSSDGQTETGVIICTTTTGAVDNYPFCIPYMIAKTGQAKLMHCLQLEVENDTEIQCFHIHPGCPKTKMGDPDYAMRPYVGELRPNLKKWVYGYLPSLNEDMDLAVWSMVFLASGKAAPLKGRYLNANHDIGEVLKRAKLVKDNNLYILKADTFQVVKEKPQQADFYRTNKHL</sequence>
<protein>
    <recommendedName>
        <fullName evidence="5">NAD(P)-binding protein</fullName>
    </recommendedName>
</protein>
<evidence type="ECO:0000313" key="3">
    <source>
        <dbReference type="EMBL" id="KAJ9605132.1"/>
    </source>
</evidence>
<dbReference type="PANTHER" id="PTHR43669">
    <property type="entry name" value="5-KETO-D-GLUCONATE 5-REDUCTASE"/>
    <property type="match status" value="1"/>
</dbReference>
<dbReference type="Gene3D" id="3.40.50.720">
    <property type="entry name" value="NAD(P)-binding Rossmann-like Domain"/>
    <property type="match status" value="2"/>
</dbReference>
<gene>
    <name evidence="3" type="ORF">H2200_010522</name>
</gene>
<proteinExistence type="inferred from homology"/>
<evidence type="ECO:0000313" key="4">
    <source>
        <dbReference type="Proteomes" id="UP001172673"/>
    </source>
</evidence>
<evidence type="ECO:0000256" key="1">
    <source>
        <dbReference type="ARBA" id="ARBA00006484"/>
    </source>
</evidence>
<organism evidence="3 4">
    <name type="scientific">Cladophialophora chaetospira</name>
    <dbReference type="NCBI Taxonomy" id="386627"/>
    <lineage>
        <taxon>Eukaryota</taxon>
        <taxon>Fungi</taxon>
        <taxon>Dikarya</taxon>
        <taxon>Ascomycota</taxon>
        <taxon>Pezizomycotina</taxon>
        <taxon>Eurotiomycetes</taxon>
        <taxon>Chaetothyriomycetidae</taxon>
        <taxon>Chaetothyriales</taxon>
        <taxon>Herpotrichiellaceae</taxon>
        <taxon>Cladophialophora</taxon>
    </lineage>
</organism>
<keyword evidence="2" id="KW-0560">Oxidoreductase</keyword>
<dbReference type="InterPro" id="IPR036291">
    <property type="entry name" value="NAD(P)-bd_dom_sf"/>
</dbReference>
<comment type="caution">
    <text evidence="3">The sequence shown here is derived from an EMBL/GenBank/DDBJ whole genome shotgun (WGS) entry which is preliminary data.</text>
</comment>
<evidence type="ECO:0000256" key="2">
    <source>
        <dbReference type="ARBA" id="ARBA00023002"/>
    </source>
</evidence>
<comment type="similarity">
    <text evidence="1">Belongs to the short-chain dehydrogenases/reductases (SDR) family.</text>
</comment>
<dbReference type="Pfam" id="PF00106">
    <property type="entry name" value="adh_short"/>
    <property type="match status" value="1"/>
</dbReference>
<accession>A0AA38X1S7</accession>
<name>A0AA38X1S7_9EURO</name>
<dbReference type="PANTHER" id="PTHR43669:SF3">
    <property type="entry name" value="ALCOHOL DEHYDROGENASE, PUTATIVE (AFU_ORTHOLOGUE AFUA_3G03445)-RELATED"/>
    <property type="match status" value="1"/>
</dbReference>
<dbReference type="GO" id="GO:0016491">
    <property type="term" value="F:oxidoreductase activity"/>
    <property type="evidence" value="ECO:0007669"/>
    <property type="project" value="UniProtKB-KW"/>
</dbReference>
<dbReference type="Proteomes" id="UP001172673">
    <property type="component" value="Unassembled WGS sequence"/>
</dbReference>
<dbReference type="EMBL" id="JAPDRK010000017">
    <property type="protein sequence ID" value="KAJ9605132.1"/>
    <property type="molecule type" value="Genomic_DNA"/>
</dbReference>
<dbReference type="SUPFAM" id="SSF51735">
    <property type="entry name" value="NAD(P)-binding Rossmann-fold domains"/>
    <property type="match status" value="1"/>
</dbReference>
<dbReference type="PRINTS" id="PR00081">
    <property type="entry name" value="GDHRDH"/>
</dbReference>
<reference evidence="3" key="1">
    <citation type="submission" date="2022-10" db="EMBL/GenBank/DDBJ databases">
        <title>Culturing micro-colonial fungi from biological soil crusts in the Mojave desert and describing Neophaeococcomyces mojavensis, and introducing the new genera and species Taxawa tesnikishii.</title>
        <authorList>
            <person name="Kurbessoian T."/>
            <person name="Stajich J.E."/>
        </authorList>
    </citation>
    <scope>NUCLEOTIDE SEQUENCE</scope>
    <source>
        <strain evidence="3">TK_41</strain>
    </source>
</reference>
<dbReference type="CDD" id="cd05233">
    <property type="entry name" value="SDR_c"/>
    <property type="match status" value="1"/>
</dbReference>